<comment type="caution">
    <text evidence="3">The sequence shown here is derived from an EMBL/GenBank/DDBJ whole genome shotgun (WGS) entry which is preliminary data.</text>
</comment>
<evidence type="ECO:0000313" key="3">
    <source>
        <dbReference type="EMBL" id="KHN69077.1"/>
    </source>
</evidence>
<dbReference type="Proteomes" id="UP000031056">
    <property type="component" value="Unassembled WGS sequence"/>
</dbReference>
<proteinExistence type="predicted"/>
<keyword evidence="2" id="KW-1133">Transmembrane helix</keyword>
<name>A0A0B2UJ43_9MICR</name>
<protein>
    <submittedName>
        <fullName evidence="3">Uncharacterized protein</fullName>
    </submittedName>
</protein>
<reference evidence="3 4" key="1">
    <citation type="journal article" date="2014" name="MBio">
        <title>The Ordospora colligata genome; evolution of extreme reduction in microsporidia and host-to-parasite horizontal gene transfer.</title>
        <authorList>
            <person name="Pombert J.-F."/>
            <person name="Haag K.L."/>
            <person name="Beidas S."/>
            <person name="Ebert D."/>
            <person name="Keeling P.J."/>
        </authorList>
    </citation>
    <scope>NUCLEOTIDE SEQUENCE [LARGE SCALE GENOMIC DNA]</scope>
    <source>
        <strain evidence="3 4">OC4</strain>
    </source>
</reference>
<dbReference type="InParanoid" id="A0A0B2UJ43"/>
<dbReference type="HOGENOM" id="CLU_497475_0_0_1"/>
<feature type="transmembrane region" description="Helical" evidence="2">
    <location>
        <begin position="513"/>
        <end position="532"/>
    </location>
</feature>
<keyword evidence="1" id="KW-0175">Coiled coil</keyword>
<keyword evidence="4" id="KW-1185">Reference proteome</keyword>
<evidence type="ECO:0000313" key="4">
    <source>
        <dbReference type="Proteomes" id="UP000031056"/>
    </source>
</evidence>
<evidence type="ECO:0000256" key="1">
    <source>
        <dbReference type="SAM" id="Coils"/>
    </source>
</evidence>
<dbReference type="VEuPathDB" id="MicrosporidiaDB:M896_100610"/>
<accession>A0A0B2UJ43</accession>
<dbReference type="RefSeq" id="XP_014563119.1">
    <property type="nucleotide sequence ID" value="XM_014707633.1"/>
</dbReference>
<dbReference type="EMBL" id="JOKQ01000010">
    <property type="protein sequence ID" value="KHN69077.1"/>
    <property type="molecule type" value="Genomic_DNA"/>
</dbReference>
<gene>
    <name evidence="3" type="ORF">M896_100610</name>
</gene>
<organism evidence="3 4">
    <name type="scientific">Ordospora colligata OC4</name>
    <dbReference type="NCBI Taxonomy" id="1354746"/>
    <lineage>
        <taxon>Eukaryota</taxon>
        <taxon>Fungi</taxon>
        <taxon>Fungi incertae sedis</taxon>
        <taxon>Microsporidia</taxon>
        <taxon>Ordosporidae</taxon>
        <taxon>Ordospora</taxon>
    </lineage>
</organism>
<dbReference type="Gene3D" id="3.40.50.300">
    <property type="entry name" value="P-loop containing nucleotide triphosphate hydrolases"/>
    <property type="match status" value="1"/>
</dbReference>
<sequence>MNNEEKFYTTSKDNKTLSLDIDKALNEGKIKKYEYGDKNEKDLFEVYLNGTFEDYEAIKKSNGDKTILLMGARSMQKDSLVNFFINRLYDIRINSSKQYEIPLRNSSTSRLMIKENKIVSYVYISNDKKTATRIIDMPNYLPKTTGFPIGYDPNYNAMNNTQNFLISEHVNKVHLICFVASCLYLKEKELNPKISEMVYNFDDDIKNNMFMIFMSTSSIGPKESEELSDKYKKYMPFINSTEKVHKISSSILNRQSDRSNEKQVVEAESLTSNFINKLNSIEPISLSKTKMHAEKIKEYTKDYRDKSGEFNYQIEICLNKKLYHNKNIKEDIERIRMKEGKELDEVVKRKPDNCPLLVENTNDYLKRLLIACKDKPRELRILEDDIIPVFEDKNNQLQDIPINPHEFLNPIVSFDNQQILKFLQSLYQSIWKLYEKERNERIQDVNNLINNLSILFENQSKVVDQANAIRTLSTENEKQINENEKQINEIKKQILSEIQNADANKSQVLLVDLVGYLVCVIMLFIGVGYVVGVDVSKIYRLKLCVFNF</sequence>
<keyword evidence="2" id="KW-0812">Transmembrane</keyword>
<evidence type="ECO:0000256" key="2">
    <source>
        <dbReference type="SAM" id="Phobius"/>
    </source>
</evidence>
<keyword evidence="2" id="KW-0472">Membrane</keyword>
<dbReference type="GeneID" id="26262471"/>
<dbReference type="AlphaFoldDB" id="A0A0B2UJ43"/>
<feature type="coiled-coil region" evidence="1">
    <location>
        <begin position="469"/>
        <end position="500"/>
    </location>
</feature>
<feature type="non-terminal residue" evidence="3">
    <location>
        <position position="548"/>
    </location>
</feature>
<dbReference type="InterPro" id="IPR027417">
    <property type="entry name" value="P-loop_NTPase"/>
</dbReference>